<dbReference type="InterPro" id="IPR001375">
    <property type="entry name" value="Peptidase_S9_cat"/>
</dbReference>
<reference evidence="5" key="1">
    <citation type="submission" date="2023-09" db="EMBL/GenBank/DDBJ databases">
        <authorList>
            <person name="Li S."/>
            <person name="Li X."/>
            <person name="Zhang C."/>
            <person name="Zhao Z."/>
        </authorList>
    </citation>
    <scope>NUCLEOTIDE SEQUENCE [LARGE SCALE GENOMIC DNA]</scope>
    <source>
        <strain evidence="5">SQ345</strain>
    </source>
</reference>
<dbReference type="RefSeq" id="WP_348386837.1">
    <property type="nucleotide sequence ID" value="NZ_CP134146.1"/>
</dbReference>
<evidence type="ECO:0000313" key="5">
    <source>
        <dbReference type="Proteomes" id="UP001248581"/>
    </source>
</evidence>
<feature type="signal peptide" evidence="2">
    <location>
        <begin position="1"/>
        <end position="23"/>
    </location>
</feature>
<dbReference type="Pfam" id="PF00326">
    <property type="entry name" value="Peptidase_S9"/>
    <property type="match status" value="1"/>
</dbReference>
<gene>
    <name evidence="4" type="ORF">RI845_14270</name>
</gene>
<feature type="domain" description="Peptidase S9 prolyl oligopeptidase catalytic" evidence="3">
    <location>
        <begin position="449"/>
        <end position="655"/>
    </location>
</feature>
<feature type="chain" id="PRO_5046566610" evidence="2">
    <location>
        <begin position="24"/>
        <end position="656"/>
    </location>
</feature>
<name>A0ABY9THD5_9GAMM</name>
<organism evidence="4 5">
    <name type="scientific">Thalassotalea nanhaiensis</name>
    <dbReference type="NCBI Taxonomy" id="3065648"/>
    <lineage>
        <taxon>Bacteria</taxon>
        <taxon>Pseudomonadati</taxon>
        <taxon>Pseudomonadota</taxon>
        <taxon>Gammaproteobacteria</taxon>
        <taxon>Alteromonadales</taxon>
        <taxon>Colwelliaceae</taxon>
        <taxon>Thalassotalea</taxon>
    </lineage>
</organism>
<dbReference type="Gene3D" id="3.40.50.1820">
    <property type="entry name" value="alpha/beta hydrolase"/>
    <property type="match status" value="1"/>
</dbReference>
<accession>A0ABY9THD5</accession>
<evidence type="ECO:0000256" key="1">
    <source>
        <dbReference type="ARBA" id="ARBA00022801"/>
    </source>
</evidence>
<keyword evidence="2" id="KW-0732">Signal</keyword>
<dbReference type="SUPFAM" id="SSF53474">
    <property type="entry name" value="alpha/beta-Hydrolases"/>
    <property type="match status" value="1"/>
</dbReference>
<evidence type="ECO:0000313" key="4">
    <source>
        <dbReference type="EMBL" id="WNC67678.1"/>
    </source>
</evidence>
<dbReference type="PANTHER" id="PTHR42776">
    <property type="entry name" value="SERINE PEPTIDASE S9 FAMILY MEMBER"/>
    <property type="match status" value="1"/>
</dbReference>
<dbReference type="InterPro" id="IPR029058">
    <property type="entry name" value="AB_hydrolase_fold"/>
</dbReference>
<dbReference type="EMBL" id="CP134146">
    <property type="protein sequence ID" value="WNC67678.1"/>
    <property type="molecule type" value="Genomic_DNA"/>
</dbReference>
<evidence type="ECO:0000256" key="2">
    <source>
        <dbReference type="SAM" id="SignalP"/>
    </source>
</evidence>
<dbReference type="PANTHER" id="PTHR42776:SF27">
    <property type="entry name" value="DIPEPTIDYL PEPTIDASE FAMILY MEMBER 6"/>
    <property type="match status" value="1"/>
</dbReference>
<dbReference type="SUPFAM" id="SSF82171">
    <property type="entry name" value="DPP6 N-terminal domain-like"/>
    <property type="match status" value="1"/>
</dbReference>
<keyword evidence="1" id="KW-0378">Hydrolase</keyword>
<keyword evidence="5" id="KW-1185">Reference proteome</keyword>
<proteinExistence type="predicted"/>
<sequence>MLNSKAFSLVVFFLVVMPLQAAASIDTKLFFQHPDMLQAQISPNGENIAALRFINDTQNIVLIDSDTKQQTLWLNLAEFSKFEAKISNIAWIDDNHLAAQFIEIKKGVAGLLDTKSVQRLLILQRPDNEQVNVFSVKTKGSLIHPLPERANEFLYAKSGLSSKVYTLKIDKLALHGKKLSKLHKVDGGQFKKSNEVVSLKGFATRWFLDQSGEIKAAFNLSREGEWNLTQFSNDNETKVIHTWQFKEEDDAKDAAKLLPIAYAGEENSYYCLDFNAEQQRVVYKVNFETGKESVVYQADSYKIVDVTLTKDDALAAIKVLNEGKIDTVYIANNNAKEKFDFGKTLSLIAEISTSVDNSSSIYYGESHDHPGEFYLVQAPHNNVVHIGAVNPDLNNQLSSNLLESTVEVEGLQIPYLLTMPTTERKNYPLIIMPHGGPIDVYDNRYYNPVTQLLVANGYAVLQVNFRGSSGYTTELRDAGKKQFGGLMLTDIYQAAEQVMAKPNIDENNVCTFGISYGGYAAMMLPLNHPGKFKCAVNFAGVSDINLLLNQTSLSSKQAEWMKENIGDSMTEHEQLKAISPVYLAKKFQVPTFIGHGAKDEIVDIEHAYRMKLMLEKYNKPFEWLIDPEGTHSFGSPEQTVKFFDALLVFLNKHVNN</sequence>
<protein>
    <submittedName>
        <fullName evidence="4">Prolyl oligopeptidase family serine peptidase</fullName>
    </submittedName>
</protein>
<dbReference type="Proteomes" id="UP001248581">
    <property type="component" value="Chromosome"/>
</dbReference>
<evidence type="ECO:0000259" key="3">
    <source>
        <dbReference type="Pfam" id="PF00326"/>
    </source>
</evidence>